<reference evidence="10 11" key="1">
    <citation type="journal article" date="2023" name="Insect Mol. Biol.">
        <title>Genome sequencing provides insights into the evolution of gene families encoding plant cell wall-degrading enzymes in longhorned beetles.</title>
        <authorList>
            <person name="Shin N.R."/>
            <person name="Okamura Y."/>
            <person name="Kirsch R."/>
            <person name="Pauchet Y."/>
        </authorList>
    </citation>
    <scope>NUCLEOTIDE SEQUENCE [LARGE SCALE GENOMIC DNA]</scope>
    <source>
        <strain evidence="10">EAD_L_NR</strain>
    </source>
</reference>
<feature type="region of interest" description="Disordered" evidence="8">
    <location>
        <begin position="349"/>
        <end position="379"/>
    </location>
</feature>
<dbReference type="PROSITE" id="PS00108">
    <property type="entry name" value="PROTEIN_KINASE_ST"/>
    <property type="match status" value="1"/>
</dbReference>
<protein>
    <recommendedName>
        <fullName evidence="9">Protein kinase domain-containing protein</fullName>
    </recommendedName>
</protein>
<accession>A0AAV8VJ59</accession>
<gene>
    <name evidence="10" type="ORF">NQ315_015178</name>
</gene>
<comment type="caution">
    <text evidence="10">The sequence shown here is derived from an EMBL/GenBank/DDBJ whole genome shotgun (WGS) entry which is preliminary data.</text>
</comment>
<evidence type="ECO:0000256" key="7">
    <source>
        <dbReference type="RuleBase" id="RU000304"/>
    </source>
</evidence>
<dbReference type="InterPro" id="IPR008271">
    <property type="entry name" value="Ser/Thr_kinase_AS"/>
</dbReference>
<dbReference type="SMART" id="SM00220">
    <property type="entry name" value="S_TKc"/>
    <property type="match status" value="1"/>
</dbReference>
<dbReference type="EMBL" id="JANEYG010000084">
    <property type="protein sequence ID" value="KAJ8913941.1"/>
    <property type="molecule type" value="Genomic_DNA"/>
</dbReference>
<keyword evidence="4" id="KW-0418">Kinase</keyword>
<dbReference type="InterPro" id="IPR000719">
    <property type="entry name" value="Prot_kinase_dom"/>
</dbReference>
<dbReference type="InterPro" id="IPR017441">
    <property type="entry name" value="Protein_kinase_ATP_BS"/>
</dbReference>
<evidence type="ECO:0000256" key="6">
    <source>
        <dbReference type="PROSITE-ProRule" id="PRU10141"/>
    </source>
</evidence>
<evidence type="ECO:0000256" key="4">
    <source>
        <dbReference type="ARBA" id="ARBA00022777"/>
    </source>
</evidence>
<keyword evidence="1 7" id="KW-0723">Serine/threonine-protein kinase</keyword>
<evidence type="ECO:0000256" key="2">
    <source>
        <dbReference type="ARBA" id="ARBA00022679"/>
    </source>
</evidence>
<dbReference type="FunFam" id="3.30.200.20:FF:000315">
    <property type="entry name" value="Calcium-dependent protein kinase 3"/>
    <property type="match status" value="1"/>
</dbReference>
<dbReference type="Proteomes" id="UP001159042">
    <property type="component" value="Unassembled WGS sequence"/>
</dbReference>
<keyword evidence="5 6" id="KW-0067">ATP-binding</keyword>
<dbReference type="GO" id="GO:0004674">
    <property type="term" value="F:protein serine/threonine kinase activity"/>
    <property type="evidence" value="ECO:0007669"/>
    <property type="project" value="UniProtKB-KW"/>
</dbReference>
<keyword evidence="2" id="KW-0808">Transferase</keyword>
<sequence>YNGGQHLKERSVKHVRIVDTKNLYEVYDFKEEIGHGSYGTVISTIEKQTGKNYAIKIVNKCTTGANQLEELYSEIKILKSVDHPNIIHLERVYESPRKIYMVLERCLNSLHTAFKIHKSYTEKDTRKIVKQLVNAVYYLHKHDIVHRDIKLENILLADNPADQTDKYFIKLSDFGLSIVKTGAGIQSMLKEFCGTTIYMAPEILLQRTYSELCDVWSIGVILYLLLFGEYPFFANSEDQLQHKICNDVPIFQNPNVILSYEVIDLIKCLLEKDPVNRITALEILQHPWIVESKVKQKKGANVLEYMKKWKSEMKVIGDEGPDWISNIIEIDLDKAVSVSDGSICKRQKQSNTLQCQTRGKERHKQSNPNIRKRYISPPL</sequence>
<dbReference type="GO" id="GO:0005524">
    <property type="term" value="F:ATP binding"/>
    <property type="evidence" value="ECO:0007669"/>
    <property type="project" value="UniProtKB-UniRule"/>
</dbReference>
<dbReference type="InterPro" id="IPR011009">
    <property type="entry name" value="Kinase-like_dom_sf"/>
</dbReference>
<evidence type="ECO:0000259" key="9">
    <source>
        <dbReference type="PROSITE" id="PS50011"/>
    </source>
</evidence>
<name>A0AAV8VJ59_9CUCU</name>
<dbReference type="CDD" id="cd05117">
    <property type="entry name" value="STKc_CAMK"/>
    <property type="match status" value="1"/>
</dbReference>
<evidence type="ECO:0000256" key="8">
    <source>
        <dbReference type="SAM" id="MobiDB-lite"/>
    </source>
</evidence>
<dbReference type="PROSITE" id="PS00107">
    <property type="entry name" value="PROTEIN_KINASE_ATP"/>
    <property type="match status" value="1"/>
</dbReference>
<feature type="compositionally biased region" description="Basic residues" evidence="8">
    <location>
        <begin position="360"/>
        <end position="379"/>
    </location>
</feature>
<keyword evidence="3 6" id="KW-0547">Nucleotide-binding</keyword>
<dbReference type="PROSITE" id="PS50011">
    <property type="entry name" value="PROTEIN_KINASE_DOM"/>
    <property type="match status" value="1"/>
</dbReference>
<dbReference type="PANTHER" id="PTHR24347">
    <property type="entry name" value="SERINE/THREONINE-PROTEIN KINASE"/>
    <property type="match status" value="1"/>
</dbReference>
<feature type="binding site" evidence="6">
    <location>
        <position position="56"/>
    </location>
    <ligand>
        <name>ATP</name>
        <dbReference type="ChEBI" id="CHEBI:30616"/>
    </ligand>
</feature>
<feature type="non-terminal residue" evidence="10">
    <location>
        <position position="1"/>
    </location>
</feature>
<evidence type="ECO:0000256" key="5">
    <source>
        <dbReference type="ARBA" id="ARBA00022840"/>
    </source>
</evidence>
<feature type="domain" description="Protein kinase" evidence="9">
    <location>
        <begin position="27"/>
        <end position="289"/>
    </location>
</feature>
<evidence type="ECO:0000256" key="3">
    <source>
        <dbReference type="ARBA" id="ARBA00022741"/>
    </source>
</evidence>
<comment type="similarity">
    <text evidence="7">Belongs to the protein kinase superfamily.</text>
</comment>
<dbReference type="AlphaFoldDB" id="A0AAV8VJ59"/>
<evidence type="ECO:0000313" key="11">
    <source>
        <dbReference type="Proteomes" id="UP001159042"/>
    </source>
</evidence>
<dbReference type="Pfam" id="PF00069">
    <property type="entry name" value="Pkinase"/>
    <property type="match status" value="1"/>
</dbReference>
<keyword evidence="11" id="KW-1185">Reference proteome</keyword>
<dbReference type="Gene3D" id="1.10.510.10">
    <property type="entry name" value="Transferase(Phosphotransferase) domain 1"/>
    <property type="match status" value="1"/>
</dbReference>
<proteinExistence type="inferred from homology"/>
<evidence type="ECO:0000256" key="1">
    <source>
        <dbReference type="ARBA" id="ARBA00022527"/>
    </source>
</evidence>
<dbReference type="FunFam" id="1.10.510.10:FF:000571">
    <property type="entry name" value="Maternal embryonic leucine zipper kinase"/>
    <property type="match status" value="1"/>
</dbReference>
<dbReference type="SUPFAM" id="SSF56112">
    <property type="entry name" value="Protein kinase-like (PK-like)"/>
    <property type="match status" value="1"/>
</dbReference>
<evidence type="ECO:0000313" key="10">
    <source>
        <dbReference type="EMBL" id="KAJ8913941.1"/>
    </source>
</evidence>
<organism evidence="10 11">
    <name type="scientific">Exocentrus adspersus</name>
    <dbReference type="NCBI Taxonomy" id="1586481"/>
    <lineage>
        <taxon>Eukaryota</taxon>
        <taxon>Metazoa</taxon>
        <taxon>Ecdysozoa</taxon>
        <taxon>Arthropoda</taxon>
        <taxon>Hexapoda</taxon>
        <taxon>Insecta</taxon>
        <taxon>Pterygota</taxon>
        <taxon>Neoptera</taxon>
        <taxon>Endopterygota</taxon>
        <taxon>Coleoptera</taxon>
        <taxon>Polyphaga</taxon>
        <taxon>Cucujiformia</taxon>
        <taxon>Chrysomeloidea</taxon>
        <taxon>Cerambycidae</taxon>
        <taxon>Lamiinae</taxon>
        <taxon>Acanthocinini</taxon>
        <taxon>Exocentrus</taxon>
    </lineage>
</organism>